<dbReference type="PATRIC" id="fig|145458.8.peg.1343"/>
<evidence type="ECO:0000313" key="1">
    <source>
        <dbReference type="EMBL" id="KKM45679.1"/>
    </source>
</evidence>
<evidence type="ECO:0000313" key="2">
    <source>
        <dbReference type="Proteomes" id="UP000052979"/>
    </source>
</evidence>
<sequence>MFLGVRIVESNGIHQIGGVGGKAMVLLPVAGVRKDNKNISFHYFLKNSTEVLVSATPAGEIFPSDFGSND</sequence>
<gene>
    <name evidence="1" type="ORF">VT73_05835</name>
</gene>
<dbReference type="Proteomes" id="UP000052979">
    <property type="component" value="Unassembled WGS sequence"/>
</dbReference>
<reference evidence="1 2" key="1">
    <citation type="submission" date="2015-04" db="EMBL/GenBank/DDBJ databases">
        <title>Draft genome sequence of Rathayibacter toxicus strain FH-142 (AKA 70134 or CS 32), a Western Australian isolate.</title>
        <authorList>
            <consortium name="Consortium for Microbial Forensics and Genomics (microFORGE)"/>
            <person name="Knight B.M."/>
            <person name="Roberts D.P."/>
            <person name="Lin D."/>
            <person name="Hari K."/>
            <person name="Fletcher J."/>
            <person name="Melcher U."/>
            <person name="Blagden T."/>
            <person name="Luster D.G."/>
            <person name="Sechler A.J."/>
            <person name="Schneider W.L."/>
            <person name="Winegar R.A."/>
        </authorList>
    </citation>
    <scope>NUCLEOTIDE SEQUENCE [LARGE SCALE GENOMIC DNA]</scope>
    <source>
        <strain evidence="1 2">FH142</strain>
    </source>
</reference>
<dbReference type="AlphaFoldDB" id="A0A0U1PTF3"/>
<dbReference type="EMBL" id="LBFI01000032">
    <property type="protein sequence ID" value="KKM45679.1"/>
    <property type="molecule type" value="Genomic_DNA"/>
</dbReference>
<protein>
    <submittedName>
        <fullName evidence="1">Uncharacterized protein</fullName>
    </submittedName>
</protein>
<keyword evidence="2" id="KW-1185">Reference proteome</keyword>
<proteinExistence type="predicted"/>
<organism evidence="1 2">
    <name type="scientific">Rathayibacter toxicus</name>
    <dbReference type="NCBI Taxonomy" id="145458"/>
    <lineage>
        <taxon>Bacteria</taxon>
        <taxon>Bacillati</taxon>
        <taxon>Actinomycetota</taxon>
        <taxon>Actinomycetes</taxon>
        <taxon>Micrococcales</taxon>
        <taxon>Microbacteriaceae</taxon>
        <taxon>Rathayibacter</taxon>
    </lineage>
</organism>
<name>A0A0U1PTF3_9MICO</name>
<comment type="caution">
    <text evidence="1">The sequence shown here is derived from an EMBL/GenBank/DDBJ whole genome shotgun (WGS) entry which is preliminary data.</text>
</comment>
<accession>A0A0U1PTF3</accession>
<dbReference type="RefSeq" id="WP_027692820.1">
    <property type="nucleotide sequence ID" value="NZ_CP037980.1"/>
</dbReference>